<dbReference type="RefSeq" id="WP_070176853.1">
    <property type="nucleotide sequence ID" value="NZ_BMJR01000003.1"/>
</dbReference>
<protein>
    <submittedName>
        <fullName evidence="1">Uncharacterized protein</fullName>
    </submittedName>
</protein>
<proteinExistence type="predicted"/>
<sequence length="107" mass="12729">MTKTLHSFTVSKILDELSRLFVDHEYEIDELRLEDDQQSCDLLLSILLRQCADDSRERYPFLKDLSGLLCSHDLFKTELKFQDLEYLNLVYDDEQNQINDPEELLRS</sequence>
<reference evidence="1 2" key="1">
    <citation type="submission" date="2016-09" db="EMBL/GenBank/DDBJ databases">
        <title>Alteromonas lipolytica, a new species isolated from sea water.</title>
        <authorList>
            <person name="Wu Y.-H."/>
            <person name="Cheng H."/>
            <person name="Xu X.-W."/>
        </authorList>
    </citation>
    <scope>NUCLEOTIDE SEQUENCE [LARGE SCALE GENOMIC DNA]</scope>
    <source>
        <strain evidence="1 2">JW12</strain>
    </source>
</reference>
<name>A0A1E8FDT9_9ALTE</name>
<evidence type="ECO:0000313" key="1">
    <source>
        <dbReference type="EMBL" id="OFI33926.1"/>
    </source>
</evidence>
<dbReference type="Proteomes" id="UP000176037">
    <property type="component" value="Unassembled WGS sequence"/>
</dbReference>
<accession>A0A1E8FDT9</accession>
<dbReference type="STRING" id="1856405.BFC17_20390"/>
<evidence type="ECO:0000313" key="2">
    <source>
        <dbReference type="Proteomes" id="UP000176037"/>
    </source>
</evidence>
<comment type="caution">
    <text evidence="1">The sequence shown here is derived from an EMBL/GenBank/DDBJ whole genome shotgun (WGS) entry which is preliminary data.</text>
</comment>
<gene>
    <name evidence="1" type="ORF">BFC17_20390</name>
</gene>
<organism evidence="1 2">
    <name type="scientific">Alteromonas lipolytica</name>
    <dbReference type="NCBI Taxonomy" id="1856405"/>
    <lineage>
        <taxon>Bacteria</taxon>
        <taxon>Pseudomonadati</taxon>
        <taxon>Pseudomonadota</taxon>
        <taxon>Gammaproteobacteria</taxon>
        <taxon>Alteromonadales</taxon>
        <taxon>Alteromonadaceae</taxon>
        <taxon>Alteromonas/Salinimonas group</taxon>
        <taxon>Alteromonas</taxon>
    </lineage>
</organism>
<dbReference type="EMBL" id="MJIC01000014">
    <property type="protein sequence ID" value="OFI33926.1"/>
    <property type="molecule type" value="Genomic_DNA"/>
</dbReference>
<keyword evidence="2" id="KW-1185">Reference proteome</keyword>
<dbReference type="AlphaFoldDB" id="A0A1E8FDT9"/>